<evidence type="ECO:0000259" key="2">
    <source>
        <dbReference type="Pfam" id="PF00589"/>
    </source>
</evidence>
<protein>
    <submittedName>
        <fullName evidence="3">Phage integrase family protein</fullName>
    </submittedName>
</protein>
<comment type="caution">
    <text evidence="3">The sequence shown here is derived from an EMBL/GenBank/DDBJ whole genome shotgun (WGS) entry which is preliminary data.</text>
</comment>
<gene>
    <name evidence="3" type="ORF">CLV78_1242</name>
</gene>
<dbReference type="GO" id="GO:0003677">
    <property type="term" value="F:DNA binding"/>
    <property type="evidence" value="ECO:0007669"/>
    <property type="project" value="InterPro"/>
</dbReference>
<evidence type="ECO:0000313" key="4">
    <source>
        <dbReference type="Proteomes" id="UP000239480"/>
    </source>
</evidence>
<keyword evidence="1" id="KW-0233">DNA recombination</keyword>
<dbReference type="GO" id="GO:0015074">
    <property type="term" value="P:DNA integration"/>
    <property type="evidence" value="ECO:0007669"/>
    <property type="project" value="InterPro"/>
</dbReference>
<sequence>MGEQMAEAFNKIRRAAGLVNDVVPYTLRHTWATWFYAQTKDWGDLLDQGGWNRSDTANRYRKIAPADLGNRLLAHGWDYRRSAGPPVRVGELVSIQD</sequence>
<dbReference type="EMBL" id="PVTD01000024">
    <property type="protein sequence ID" value="PRY19335.1"/>
    <property type="molecule type" value="Genomic_DNA"/>
</dbReference>
<dbReference type="SUPFAM" id="SSF56349">
    <property type="entry name" value="DNA breaking-rejoining enzymes"/>
    <property type="match status" value="1"/>
</dbReference>
<dbReference type="AlphaFoldDB" id="A0A2T0RDU8"/>
<evidence type="ECO:0000256" key="1">
    <source>
        <dbReference type="ARBA" id="ARBA00023172"/>
    </source>
</evidence>
<feature type="domain" description="Tyr recombinase" evidence="2">
    <location>
        <begin position="4"/>
        <end position="64"/>
    </location>
</feature>
<accession>A0A2T0RDU8</accession>
<name>A0A2T0RDU8_9RHOB</name>
<dbReference type="InterPro" id="IPR002104">
    <property type="entry name" value="Integrase_catalytic"/>
</dbReference>
<reference evidence="3 4" key="1">
    <citation type="submission" date="2018-03" db="EMBL/GenBank/DDBJ databases">
        <title>Genomic Encyclopedia of Archaeal and Bacterial Type Strains, Phase II (KMG-II): from individual species to whole genera.</title>
        <authorList>
            <person name="Goeker M."/>
        </authorList>
    </citation>
    <scope>NUCLEOTIDE SEQUENCE [LARGE SCALE GENOMIC DNA]</scope>
    <source>
        <strain evidence="3 4">DSM 29328</strain>
    </source>
</reference>
<proteinExistence type="predicted"/>
<dbReference type="InterPro" id="IPR011010">
    <property type="entry name" value="DNA_brk_join_enz"/>
</dbReference>
<keyword evidence="4" id="KW-1185">Reference proteome</keyword>
<dbReference type="GO" id="GO:0006310">
    <property type="term" value="P:DNA recombination"/>
    <property type="evidence" value="ECO:0007669"/>
    <property type="project" value="UniProtKB-KW"/>
</dbReference>
<dbReference type="InterPro" id="IPR013762">
    <property type="entry name" value="Integrase-like_cat_sf"/>
</dbReference>
<dbReference type="Gene3D" id="1.10.443.10">
    <property type="entry name" value="Intergrase catalytic core"/>
    <property type="match status" value="1"/>
</dbReference>
<dbReference type="Proteomes" id="UP000239480">
    <property type="component" value="Unassembled WGS sequence"/>
</dbReference>
<organism evidence="3 4">
    <name type="scientific">Aliiruegeria haliotis</name>
    <dbReference type="NCBI Taxonomy" id="1280846"/>
    <lineage>
        <taxon>Bacteria</taxon>
        <taxon>Pseudomonadati</taxon>
        <taxon>Pseudomonadota</taxon>
        <taxon>Alphaproteobacteria</taxon>
        <taxon>Rhodobacterales</taxon>
        <taxon>Roseobacteraceae</taxon>
        <taxon>Aliiruegeria</taxon>
    </lineage>
</organism>
<evidence type="ECO:0000313" key="3">
    <source>
        <dbReference type="EMBL" id="PRY19335.1"/>
    </source>
</evidence>
<dbReference type="Pfam" id="PF00589">
    <property type="entry name" value="Phage_integrase"/>
    <property type="match status" value="1"/>
</dbReference>